<name>A0A6L8V7C1_9BACL</name>
<dbReference type="AlphaFoldDB" id="A0A6L8V7C1"/>
<evidence type="ECO:0000313" key="3">
    <source>
        <dbReference type="Proteomes" id="UP000481087"/>
    </source>
</evidence>
<comment type="caution">
    <text evidence="2">The sequence shown here is derived from an EMBL/GenBank/DDBJ whole genome shotgun (WGS) entry which is preliminary data.</text>
</comment>
<dbReference type="InterPro" id="IPR036866">
    <property type="entry name" value="RibonucZ/Hydroxyglut_hydro"/>
</dbReference>
<evidence type="ECO:0008006" key="4">
    <source>
        <dbReference type="Google" id="ProtNLM"/>
    </source>
</evidence>
<dbReference type="Gene3D" id="3.60.15.10">
    <property type="entry name" value="Ribonuclease Z/Hydroxyacylglutathione hydrolase-like"/>
    <property type="match status" value="1"/>
</dbReference>
<accession>A0A6L8V7C1</accession>
<organism evidence="2 3">
    <name type="scientific">Paenibacillus silvestris</name>
    <dbReference type="NCBI Taxonomy" id="2606219"/>
    <lineage>
        <taxon>Bacteria</taxon>
        <taxon>Bacillati</taxon>
        <taxon>Bacillota</taxon>
        <taxon>Bacilli</taxon>
        <taxon>Bacillales</taxon>
        <taxon>Paenibacillaceae</taxon>
        <taxon>Paenibacillus</taxon>
    </lineage>
</organism>
<dbReference type="EMBL" id="WTUZ01000022">
    <property type="protein sequence ID" value="MZQ85512.1"/>
    <property type="molecule type" value="Genomic_DNA"/>
</dbReference>
<gene>
    <name evidence="2" type="ORF">GQF01_25670</name>
</gene>
<feature type="chain" id="PRO_5026911890" description="MBL fold metallo-hydrolase" evidence="1">
    <location>
        <begin position="29"/>
        <end position="412"/>
    </location>
</feature>
<proteinExistence type="predicted"/>
<protein>
    <recommendedName>
        <fullName evidence="4">MBL fold metallo-hydrolase</fullName>
    </recommendedName>
</protein>
<reference evidence="2 3" key="1">
    <citation type="submission" date="2019-12" db="EMBL/GenBank/DDBJ databases">
        <title>Paenibacillus sp. nov. sp. isolated from soil.</title>
        <authorList>
            <person name="Kim J."/>
            <person name="Jeong S.E."/>
            <person name="Jung H.S."/>
            <person name="Jeon C.O."/>
        </authorList>
    </citation>
    <scope>NUCLEOTIDE SEQUENCE [LARGE SCALE GENOMIC DNA]</scope>
    <source>
        <strain evidence="2 3">5J-6</strain>
    </source>
</reference>
<feature type="signal peptide" evidence="1">
    <location>
        <begin position="1"/>
        <end position="28"/>
    </location>
</feature>
<dbReference type="InterPro" id="IPR052159">
    <property type="entry name" value="Competence_DNA_uptake"/>
</dbReference>
<dbReference type="SUPFAM" id="SSF56281">
    <property type="entry name" value="Metallo-hydrolase/oxidoreductase"/>
    <property type="match status" value="2"/>
</dbReference>
<evidence type="ECO:0000313" key="2">
    <source>
        <dbReference type="EMBL" id="MZQ85512.1"/>
    </source>
</evidence>
<dbReference type="RefSeq" id="WP_161409748.1">
    <property type="nucleotide sequence ID" value="NZ_WTUZ01000022.1"/>
</dbReference>
<keyword evidence="3" id="KW-1185">Reference proteome</keyword>
<evidence type="ECO:0000256" key="1">
    <source>
        <dbReference type="SAM" id="SignalP"/>
    </source>
</evidence>
<dbReference type="Proteomes" id="UP000481087">
    <property type="component" value="Unassembled WGS sequence"/>
</dbReference>
<keyword evidence="1" id="KW-0732">Signal</keyword>
<dbReference type="PANTHER" id="PTHR30619">
    <property type="entry name" value="DNA INTERNALIZATION/COMPETENCE PROTEIN COMEC/REC2"/>
    <property type="match status" value="1"/>
</dbReference>
<sequence>MKTKLTMKIAVVVLFCMGLLMSNVTSFAAAPAEAGVYFINLGQKGNATLIKTISGTTASYGLVDTGLSADFTTYVQPYLTSVLGSTKLSFIAFSHMHGDHAGGAEAAIANFADANTTLYIKDVADPASSYSGESSIGTRADAIIAAAKAKNMPIGKIKPYETFDSDIGSLSELRGLPANKFKAKIEKFTKNAQGSYVSVGLYDAITFGKFTMTWFNGNDWNHESIIEQLSSNKWDENLNAATLLLKCTTSTGTNFRTYLGADVGENSNQNYSYEVGKKIEEIVGNISVYQVAHHGFYFSLMPDSIASTINPKYAIVTNSYNDIVNTYYENHDITNPTSADLTDATSTLKETLNSTVLQKMYFLSGKGGGTDNRIIEALKANNYALLNWTGSTIKSGNVNVEFGGTDLTITQP</sequence>
<dbReference type="PANTHER" id="PTHR30619:SF1">
    <property type="entry name" value="RECOMBINATION PROTEIN 2"/>
    <property type="match status" value="1"/>
</dbReference>